<dbReference type="HOGENOM" id="CLU_1577844_0_0_6"/>
<dbReference type="STRING" id="698738.OLEAN_C30930"/>
<protein>
    <recommendedName>
        <fullName evidence="3">PIN-like domain-containing protein</fullName>
    </recommendedName>
</protein>
<dbReference type="AlphaFoldDB" id="R4YUY7"/>
<sequence>MKIYYVDAENVGMDFLEEKNISVLDKVFVFSNNESFKLECEKLLYNCVNGYPAGKNQADFHMIAHLTRLLSQLSNKEKGAVNFIFCSKDQDLLKALNSQCSLAGINNTTTFPLGNNKTKPNDGGKKKDNLSNLENLILENFAKPSKAYDVQIALGLSKSEFSKVINKLIKTKKIKRQSKSSKKWGAV</sequence>
<evidence type="ECO:0000313" key="2">
    <source>
        <dbReference type="Proteomes" id="UP000032749"/>
    </source>
</evidence>
<proteinExistence type="predicted"/>
<dbReference type="KEGG" id="oai:OLEAN_C30930"/>
<evidence type="ECO:0000313" key="1">
    <source>
        <dbReference type="EMBL" id="CCK77269.1"/>
    </source>
</evidence>
<reference evidence="1 2" key="1">
    <citation type="journal article" date="2013" name="Nat. Commun.">
        <title>Genome sequence and functional genomic analysis of the oil-degrading bacterium Oleispira antarctica.</title>
        <authorList>
            <person name="Kube M."/>
            <person name="Chernikova T.N."/>
            <person name="Al-Ramahi Y."/>
            <person name="Beloqui A."/>
            <person name="Lopez-Cortez N."/>
            <person name="Guazzaroni M.E."/>
            <person name="Heipieper H.J."/>
            <person name="Klages S."/>
            <person name="Kotsyurbenko O.R."/>
            <person name="Langer I."/>
            <person name="Nechitaylo T.Y."/>
            <person name="Lunsdorf H."/>
            <person name="Fernandez M."/>
            <person name="Juarez S."/>
            <person name="Ciordia S."/>
            <person name="Singer A."/>
            <person name="Kagan O."/>
            <person name="Egorova O."/>
            <person name="Petit P.A."/>
            <person name="Stogios P."/>
            <person name="Kim Y."/>
            <person name="Tchigvintsev A."/>
            <person name="Flick R."/>
            <person name="Denaro R."/>
            <person name="Genovese M."/>
            <person name="Albar J.P."/>
            <person name="Reva O.N."/>
            <person name="Martinez-Gomariz M."/>
            <person name="Tran H."/>
            <person name="Ferrer M."/>
            <person name="Savchenko A."/>
            <person name="Yakunin A.F."/>
            <person name="Yakimov M.M."/>
            <person name="Golyshina O.V."/>
            <person name="Reinhardt R."/>
            <person name="Golyshin P.N."/>
        </authorList>
    </citation>
    <scope>NUCLEOTIDE SEQUENCE [LARGE SCALE GENOMIC DNA]</scope>
</reference>
<dbReference type="Proteomes" id="UP000032749">
    <property type="component" value="Chromosome"/>
</dbReference>
<organism evidence="1 2">
    <name type="scientific">Oleispira antarctica RB-8</name>
    <dbReference type="NCBI Taxonomy" id="698738"/>
    <lineage>
        <taxon>Bacteria</taxon>
        <taxon>Pseudomonadati</taxon>
        <taxon>Pseudomonadota</taxon>
        <taxon>Gammaproteobacteria</taxon>
        <taxon>Oceanospirillales</taxon>
        <taxon>Oceanospirillaceae</taxon>
        <taxon>Oleispira</taxon>
    </lineage>
</organism>
<gene>
    <name evidence="1" type="ORF">OLEAN_C30930</name>
</gene>
<keyword evidence="2" id="KW-1185">Reference proteome</keyword>
<accession>R4YUY7</accession>
<dbReference type="EMBL" id="FO203512">
    <property type="protein sequence ID" value="CCK77269.1"/>
    <property type="molecule type" value="Genomic_DNA"/>
</dbReference>
<name>R4YUY7_OLEAN</name>
<dbReference type="OrthoDB" id="6199377at2"/>
<evidence type="ECO:0008006" key="3">
    <source>
        <dbReference type="Google" id="ProtNLM"/>
    </source>
</evidence>